<keyword evidence="3 8" id="KW-0808">Transferase</keyword>
<dbReference type="AlphaFoldDB" id="A0A6P1ZHY8"/>
<evidence type="ECO:0000256" key="4">
    <source>
        <dbReference type="ARBA" id="ARBA00022741"/>
    </source>
</evidence>
<dbReference type="NCBIfam" id="TIGR00097">
    <property type="entry name" value="HMP-P_kinase"/>
    <property type="match status" value="1"/>
</dbReference>
<keyword evidence="4" id="KW-0547">Nucleotide-binding</keyword>
<evidence type="ECO:0000256" key="6">
    <source>
        <dbReference type="ARBA" id="ARBA00022840"/>
    </source>
</evidence>
<dbReference type="InterPro" id="IPR013749">
    <property type="entry name" value="PM/HMP-P_kinase-1"/>
</dbReference>
<dbReference type="SUPFAM" id="SSF53613">
    <property type="entry name" value="Ribokinase-like"/>
    <property type="match status" value="1"/>
</dbReference>
<evidence type="ECO:0000259" key="7">
    <source>
        <dbReference type="Pfam" id="PF08543"/>
    </source>
</evidence>
<dbReference type="EMBL" id="QMIF01000005">
    <property type="protein sequence ID" value="TVM34096.1"/>
    <property type="molecule type" value="Genomic_DNA"/>
</dbReference>
<feature type="domain" description="Pyridoxamine kinase/Phosphomethylpyrimidine kinase" evidence="7">
    <location>
        <begin position="46"/>
        <end position="294"/>
    </location>
</feature>
<evidence type="ECO:0000256" key="1">
    <source>
        <dbReference type="ARBA" id="ARBA00004948"/>
    </source>
</evidence>
<dbReference type="UniPathway" id="UPA00060">
    <property type="reaction ID" value="UER00138"/>
</dbReference>
<dbReference type="GO" id="GO:0005829">
    <property type="term" value="C:cytosol"/>
    <property type="evidence" value="ECO:0007669"/>
    <property type="project" value="TreeGrafter"/>
</dbReference>
<dbReference type="InterPro" id="IPR004399">
    <property type="entry name" value="HMP/HMP-P_kinase_dom"/>
</dbReference>
<gene>
    <name evidence="8" type="primary">thiD</name>
    <name evidence="8" type="ORF">DQK91_09330</name>
</gene>
<dbReference type="CDD" id="cd01169">
    <property type="entry name" value="HMPP_kinase"/>
    <property type="match status" value="1"/>
</dbReference>
<reference evidence="8 9" key="1">
    <citation type="submission" date="2018-06" db="EMBL/GenBank/DDBJ databases">
        <title>Complete genome of Desulfovibrio marinus P48SEP.</title>
        <authorList>
            <person name="Crispim J.S."/>
            <person name="Vidigal P.M.P."/>
            <person name="Silva L.C.F."/>
            <person name="Araujo L.C."/>
            <person name="Laguardia C.N."/>
            <person name="Dias R.S."/>
            <person name="Sousa M.P."/>
            <person name="Paula S.O."/>
            <person name="Silva C."/>
        </authorList>
    </citation>
    <scope>NUCLEOTIDE SEQUENCE [LARGE SCALE GENOMIC DNA]</scope>
    <source>
        <strain evidence="8 9">P48SEP</strain>
    </source>
</reference>
<comment type="caution">
    <text evidence="8">The sequence shown here is derived from an EMBL/GenBank/DDBJ whole genome shotgun (WGS) entry which is preliminary data.</text>
</comment>
<evidence type="ECO:0000313" key="8">
    <source>
        <dbReference type="EMBL" id="TVM34096.1"/>
    </source>
</evidence>
<dbReference type="InterPro" id="IPR029056">
    <property type="entry name" value="Ribokinase-like"/>
</dbReference>
<dbReference type="Gene3D" id="3.40.1190.20">
    <property type="match status" value="1"/>
</dbReference>
<dbReference type="GO" id="GO:0008902">
    <property type="term" value="F:hydroxymethylpyrimidine kinase activity"/>
    <property type="evidence" value="ECO:0007669"/>
    <property type="project" value="UniProtKB-EC"/>
</dbReference>
<dbReference type="EC" id="2.7.1.49" evidence="2"/>
<dbReference type="FunFam" id="3.40.1190.20:FF:000003">
    <property type="entry name" value="Phosphomethylpyrimidine kinase ThiD"/>
    <property type="match status" value="1"/>
</dbReference>
<evidence type="ECO:0000256" key="2">
    <source>
        <dbReference type="ARBA" id="ARBA00012135"/>
    </source>
</evidence>
<dbReference type="PANTHER" id="PTHR20858">
    <property type="entry name" value="PHOSPHOMETHYLPYRIMIDINE KINASE"/>
    <property type="match status" value="1"/>
</dbReference>
<protein>
    <recommendedName>
        <fullName evidence="2">hydroxymethylpyrimidine kinase</fullName>
        <ecNumber evidence="2">2.7.1.49</ecNumber>
    </recommendedName>
</protein>
<name>A0A6P1ZHY8_9BACT</name>
<keyword evidence="5 8" id="KW-0418">Kinase</keyword>
<dbReference type="GO" id="GO:0008972">
    <property type="term" value="F:phosphomethylpyrimidine kinase activity"/>
    <property type="evidence" value="ECO:0007669"/>
    <property type="project" value="InterPro"/>
</dbReference>
<sequence length="306" mass="31550">MREAACQIARCDQSGAPQAPLVLSQRRTTVREPIAPPVIMTIAGSDSGGGAGIQADLKTIAANGGYGVSVIAALTAQNGLGVTGIHAPPPDFVALQLSTVLDGFPVKAAKTGMLFSAAIIEAVAEILETRKNFPLVVDPVSISQSGHRLLEESAIQALMTRMLPLAALVTPNRPEAEMLSGVEIVTAEDVATAGHRILDLGPEAVLIKGGHITAAREAEALRDWLVLPGGEVHELVHTHVTTQNLHGTGCTLSSAIATFLCAGVELPEAVRLAQEYLSACLAAGYAPGEGAGPPDHMAAIRPLLGD</sequence>
<accession>A0A6P1ZHY8</accession>
<dbReference type="OrthoDB" id="9810880at2"/>
<evidence type="ECO:0000313" key="9">
    <source>
        <dbReference type="Proteomes" id="UP000434052"/>
    </source>
</evidence>
<comment type="pathway">
    <text evidence="1">Cofactor biosynthesis; thiamine diphosphate biosynthesis.</text>
</comment>
<evidence type="ECO:0000256" key="5">
    <source>
        <dbReference type="ARBA" id="ARBA00022777"/>
    </source>
</evidence>
<dbReference type="Proteomes" id="UP000434052">
    <property type="component" value="Unassembled WGS sequence"/>
</dbReference>
<dbReference type="GO" id="GO:0009229">
    <property type="term" value="P:thiamine diphosphate biosynthetic process"/>
    <property type="evidence" value="ECO:0007669"/>
    <property type="project" value="UniProtKB-UniPathway"/>
</dbReference>
<proteinExistence type="predicted"/>
<organism evidence="8 9">
    <name type="scientific">Oceanidesulfovibrio marinus</name>
    <dbReference type="NCBI Taxonomy" id="370038"/>
    <lineage>
        <taxon>Bacteria</taxon>
        <taxon>Pseudomonadati</taxon>
        <taxon>Thermodesulfobacteriota</taxon>
        <taxon>Desulfovibrionia</taxon>
        <taxon>Desulfovibrionales</taxon>
        <taxon>Desulfovibrionaceae</taxon>
        <taxon>Oceanidesulfovibrio</taxon>
    </lineage>
</organism>
<dbReference type="PANTHER" id="PTHR20858:SF17">
    <property type="entry name" value="HYDROXYMETHYLPYRIMIDINE_PHOSPHOMETHYLPYRIMIDINE KINASE THI20-RELATED"/>
    <property type="match status" value="1"/>
</dbReference>
<dbReference type="GO" id="GO:0005524">
    <property type="term" value="F:ATP binding"/>
    <property type="evidence" value="ECO:0007669"/>
    <property type="project" value="UniProtKB-KW"/>
</dbReference>
<dbReference type="GO" id="GO:0009228">
    <property type="term" value="P:thiamine biosynthetic process"/>
    <property type="evidence" value="ECO:0007669"/>
    <property type="project" value="InterPro"/>
</dbReference>
<dbReference type="Pfam" id="PF08543">
    <property type="entry name" value="Phos_pyr_kin"/>
    <property type="match status" value="1"/>
</dbReference>
<evidence type="ECO:0000256" key="3">
    <source>
        <dbReference type="ARBA" id="ARBA00022679"/>
    </source>
</evidence>
<keyword evidence="6" id="KW-0067">ATP-binding</keyword>